<dbReference type="InterPro" id="IPR002885">
    <property type="entry name" value="PPR_rpt"/>
</dbReference>
<sequence length="592" mass="68405">MKRVWKLFDAAQAEFHRNSAKPTLLTHFPLSLKTSTVYRCTRQITTHDHSPRPFLIRDAIASASYTTRQVNHSFETSPIRDIIGLFSCTPDYYHLLARQNMSRKVSIVRDELVRVAQDSDRVLEILEDNSGSLFWKYPDGFAFAELLDQLEHWPDLVLMVLNWRRKNSLRGTPMALPEYSKCIKVAGRFRNIDLAVELFNEAANKLLTRTATYNALMSAYMYNGLTDKCFLLYRRIKMDATSSPNIVTYNILISCYSRLMLVKQMEVIFAEISKLNLSPNINTYNYMISGYVTAWNWNKMEQTFQMLKSSPVRPDTNTYLLMLRGYALSGNLEKMEETYLLVRDHVNEKKSSLIRCMICAYCGSSSPDRVKKIEELLKLIPERSYRPWLTTLLIKFYAKEDMLEEMENAINEAFEHKVTVKSLAILRSILATYFRKNLLDRLENFVRNAEDFDWKLCRSMYHCKMIMYGSQNFLKEMESVPNEMENVNIRSTKKTLLIMYKAYVSCGQRSKVEKILGLMCKHGYEFPDGSGLLFIKTLVISVIEIGQDCCSSFFIIGWYDLLTLVIADGAVRAQSLAGQSTRNAECLSLAES</sequence>
<evidence type="ECO:0000256" key="1">
    <source>
        <dbReference type="ARBA" id="ARBA00007626"/>
    </source>
</evidence>
<evidence type="ECO:0000313" key="4">
    <source>
        <dbReference type="EMBL" id="KAF7818268.1"/>
    </source>
</evidence>
<protein>
    <submittedName>
        <fullName evidence="4">Pentatricopeptide repeat-containing protein</fullName>
    </submittedName>
</protein>
<dbReference type="Proteomes" id="UP000634136">
    <property type="component" value="Unassembled WGS sequence"/>
</dbReference>
<gene>
    <name evidence="4" type="ORF">G2W53_023723</name>
</gene>
<dbReference type="EMBL" id="JAAIUW010000008">
    <property type="protein sequence ID" value="KAF7818268.1"/>
    <property type="molecule type" value="Genomic_DNA"/>
</dbReference>
<dbReference type="Gene3D" id="1.25.40.10">
    <property type="entry name" value="Tetratricopeptide repeat domain"/>
    <property type="match status" value="2"/>
</dbReference>
<feature type="repeat" description="PPR" evidence="3">
    <location>
        <begin position="245"/>
        <end position="279"/>
    </location>
</feature>
<dbReference type="PROSITE" id="PS51375">
    <property type="entry name" value="PPR"/>
    <property type="match status" value="2"/>
</dbReference>
<name>A0A834WER9_9FABA</name>
<proteinExistence type="inferred from homology"/>
<dbReference type="NCBIfam" id="TIGR00756">
    <property type="entry name" value="PPR"/>
    <property type="match status" value="3"/>
</dbReference>
<reference evidence="4" key="1">
    <citation type="submission" date="2020-09" db="EMBL/GenBank/DDBJ databases">
        <title>Genome-Enabled Discovery of Anthraquinone Biosynthesis in Senna tora.</title>
        <authorList>
            <person name="Kang S.-H."/>
            <person name="Pandey R.P."/>
            <person name="Lee C.-M."/>
            <person name="Sim J.-S."/>
            <person name="Jeong J.-T."/>
            <person name="Choi B.-S."/>
            <person name="Jung M."/>
            <person name="Ginzburg D."/>
            <person name="Zhao K."/>
            <person name="Won S.Y."/>
            <person name="Oh T.-J."/>
            <person name="Yu Y."/>
            <person name="Kim N.-H."/>
            <person name="Lee O.R."/>
            <person name="Lee T.-H."/>
            <person name="Bashyal P."/>
            <person name="Kim T.-S."/>
            <person name="Lee W.-H."/>
            <person name="Kawkins C."/>
            <person name="Kim C.-K."/>
            <person name="Kim J.S."/>
            <person name="Ahn B.O."/>
            <person name="Rhee S.Y."/>
            <person name="Sohng J.K."/>
        </authorList>
    </citation>
    <scope>NUCLEOTIDE SEQUENCE</scope>
    <source>
        <tissue evidence="4">Leaf</tissue>
    </source>
</reference>
<comment type="caution">
    <text evidence="4">The sequence shown here is derived from an EMBL/GenBank/DDBJ whole genome shotgun (WGS) entry which is preliminary data.</text>
</comment>
<evidence type="ECO:0000256" key="3">
    <source>
        <dbReference type="PROSITE-ProRule" id="PRU00708"/>
    </source>
</evidence>
<evidence type="ECO:0000256" key="2">
    <source>
        <dbReference type="ARBA" id="ARBA00022737"/>
    </source>
</evidence>
<dbReference type="Pfam" id="PF13041">
    <property type="entry name" value="PPR_2"/>
    <property type="match status" value="1"/>
</dbReference>
<dbReference type="InterPro" id="IPR044179">
    <property type="entry name" value="PPR5-like"/>
</dbReference>
<accession>A0A834WER9</accession>
<dbReference type="PANTHER" id="PTHR47874:SF1">
    <property type="entry name" value="OS05G0407900 PROTEIN"/>
    <property type="match status" value="1"/>
</dbReference>
<feature type="repeat" description="PPR" evidence="3">
    <location>
        <begin position="280"/>
        <end position="314"/>
    </location>
</feature>
<organism evidence="4 5">
    <name type="scientific">Senna tora</name>
    <dbReference type="NCBI Taxonomy" id="362788"/>
    <lineage>
        <taxon>Eukaryota</taxon>
        <taxon>Viridiplantae</taxon>
        <taxon>Streptophyta</taxon>
        <taxon>Embryophyta</taxon>
        <taxon>Tracheophyta</taxon>
        <taxon>Spermatophyta</taxon>
        <taxon>Magnoliopsida</taxon>
        <taxon>eudicotyledons</taxon>
        <taxon>Gunneridae</taxon>
        <taxon>Pentapetalae</taxon>
        <taxon>rosids</taxon>
        <taxon>fabids</taxon>
        <taxon>Fabales</taxon>
        <taxon>Fabaceae</taxon>
        <taxon>Caesalpinioideae</taxon>
        <taxon>Cassia clade</taxon>
        <taxon>Senna</taxon>
    </lineage>
</organism>
<dbReference type="OrthoDB" id="185373at2759"/>
<comment type="similarity">
    <text evidence="1">Belongs to the PPR family. P subfamily.</text>
</comment>
<evidence type="ECO:0000313" key="5">
    <source>
        <dbReference type="Proteomes" id="UP000634136"/>
    </source>
</evidence>
<keyword evidence="2" id="KW-0677">Repeat</keyword>
<keyword evidence="5" id="KW-1185">Reference proteome</keyword>
<dbReference type="InterPro" id="IPR011990">
    <property type="entry name" value="TPR-like_helical_dom_sf"/>
</dbReference>
<dbReference type="PANTHER" id="PTHR47874">
    <property type="entry name" value="EXPRESSED PROTEIN"/>
    <property type="match status" value="1"/>
</dbReference>
<dbReference type="Pfam" id="PF01535">
    <property type="entry name" value="PPR"/>
    <property type="match status" value="2"/>
</dbReference>
<dbReference type="AlphaFoldDB" id="A0A834WER9"/>
<dbReference type="GO" id="GO:0003729">
    <property type="term" value="F:mRNA binding"/>
    <property type="evidence" value="ECO:0007669"/>
    <property type="project" value="InterPro"/>
</dbReference>